<keyword evidence="3" id="KW-1185">Reference proteome</keyword>
<dbReference type="EMBL" id="BGPR01002038">
    <property type="protein sequence ID" value="GBM66676.1"/>
    <property type="molecule type" value="Genomic_DNA"/>
</dbReference>
<comment type="caution">
    <text evidence="2">The sequence shown here is derived from an EMBL/GenBank/DDBJ whole genome shotgun (WGS) entry which is preliminary data.</text>
</comment>
<evidence type="ECO:0000313" key="3">
    <source>
        <dbReference type="Proteomes" id="UP000499080"/>
    </source>
</evidence>
<gene>
    <name evidence="2" type="ORF">AVEN_258630_1</name>
</gene>
<evidence type="ECO:0000313" key="2">
    <source>
        <dbReference type="EMBL" id="GBM66676.1"/>
    </source>
</evidence>
<feature type="region of interest" description="Disordered" evidence="1">
    <location>
        <begin position="54"/>
        <end position="89"/>
    </location>
</feature>
<dbReference type="Proteomes" id="UP000499080">
    <property type="component" value="Unassembled WGS sequence"/>
</dbReference>
<proteinExistence type="predicted"/>
<organism evidence="2 3">
    <name type="scientific">Araneus ventricosus</name>
    <name type="common">Orbweaver spider</name>
    <name type="synonym">Epeira ventricosa</name>
    <dbReference type="NCBI Taxonomy" id="182803"/>
    <lineage>
        <taxon>Eukaryota</taxon>
        <taxon>Metazoa</taxon>
        <taxon>Ecdysozoa</taxon>
        <taxon>Arthropoda</taxon>
        <taxon>Chelicerata</taxon>
        <taxon>Arachnida</taxon>
        <taxon>Araneae</taxon>
        <taxon>Araneomorphae</taxon>
        <taxon>Entelegynae</taxon>
        <taxon>Araneoidea</taxon>
        <taxon>Araneidae</taxon>
        <taxon>Araneus</taxon>
    </lineage>
</organism>
<evidence type="ECO:0000256" key="1">
    <source>
        <dbReference type="SAM" id="MobiDB-lite"/>
    </source>
</evidence>
<feature type="compositionally biased region" description="Basic and acidic residues" evidence="1">
    <location>
        <begin position="66"/>
        <end position="77"/>
    </location>
</feature>
<protein>
    <submittedName>
        <fullName evidence="2">Uncharacterized protein</fullName>
    </submittedName>
</protein>
<reference evidence="2 3" key="1">
    <citation type="journal article" date="2019" name="Sci. Rep.">
        <title>Orb-weaving spider Araneus ventricosus genome elucidates the spidroin gene catalogue.</title>
        <authorList>
            <person name="Kono N."/>
            <person name="Nakamura H."/>
            <person name="Ohtoshi R."/>
            <person name="Moran D.A.P."/>
            <person name="Shinohara A."/>
            <person name="Yoshida Y."/>
            <person name="Fujiwara M."/>
            <person name="Mori M."/>
            <person name="Tomita M."/>
            <person name="Arakawa K."/>
        </authorList>
    </citation>
    <scope>NUCLEOTIDE SEQUENCE [LARGE SCALE GENOMIC DNA]</scope>
</reference>
<name>A0A4Y2HMS1_ARAVE</name>
<sequence length="119" mass="13218">MCPFILWTCSRDTLAVPTAIPELRERERERSFWEWPGGGIGTLTIPLRFPEGNISGSNTSGLPRRALSEGKVRISKEDESDDGEFAADGMDSHGCEASRLIIKGVGFSLQMMQDKKKCR</sequence>
<dbReference type="AlphaFoldDB" id="A0A4Y2HMS1"/>
<accession>A0A4Y2HMS1</accession>